<proteinExistence type="predicted"/>
<evidence type="ECO:0000256" key="5">
    <source>
        <dbReference type="SAM" id="MobiDB-lite"/>
    </source>
</evidence>
<sequence length="214" mass="22705">MSSVPPSPSTPPEGSRPENRPPHDVPRGGQNPTSGGPGPYGNPGQGHYGNPGQGQYGNPGNPAAGPYGGPGRPADGEGYGYDQQAGQGRPGLQGYGAPSQDRTMAVLTHIIPLVAMFISVGWLGFVGPLVIWFIYREGSPFVRRTAAGAFNFTVTTWLANLAAWICFFTIILIPVAILLWVAAFVVAIIFHIQGAIKANRGELYVYPLQIPILR</sequence>
<dbReference type="Pfam" id="PF09685">
    <property type="entry name" value="MamF_MmsF"/>
    <property type="match status" value="1"/>
</dbReference>
<keyword evidence="8" id="KW-1185">Reference proteome</keyword>
<dbReference type="RefSeq" id="WP_188666990.1">
    <property type="nucleotide sequence ID" value="NZ_BMJI01000003.1"/>
</dbReference>
<feature type="compositionally biased region" description="Pro residues" evidence="5">
    <location>
        <begin position="1"/>
        <end position="11"/>
    </location>
</feature>
<evidence type="ECO:0000256" key="4">
    <source>
        <dbReference type="ARBA" id="ARBA00023136"/>
    </source>
</evidence>
<comment type="subcellular location">
    <subcellularLocation>
        <location evidence="1">Membrane</location>
        <topology evidence="1">Multi-pass membrane protein</topology>
    </subcellularLocation>
</comment>
<keyword evidence="2 6" id="KW-0812">Transmembrane</keyword>
<evidence type="ECO:0008006" key="9">
    <source>
        <dbReference type="Google" id="ProtNLM"/>
    </source>
</evidence>
<feature type="compositionally biased region" description="Basic and acidic residues" evidence="5">
    <location>
        <begin position="15"/>
        <end position="26"/>
    </location>
</feature>
<evidence type="ECO:0000256" key="3">
    <source>
        <dbReference type="ARBA" id="ARBA00022989"/>
    </source>
</evidence>
<gene>
    <name evidence="7" type="ORF">GCM10011512_09900</name>
</gene>
<keyword evidence="4 6" id="KW-0472">Membrane</keyword>
<dbReference type="InterPro" id="IPR019109">
    <property type="entry name" value="MamF_MmsF"/>
</dbReference>
<feature type="transmembrane region" description="Helical" evidence="6">
    <location>
        <begin position="110"/>
        <end position="135"/>
    </location>
</feature>
<reference evidence="8" key="1">
    <citation type="journal article" date="2019" name="Int. J. Syst. Evol. Microbiol.">
        <title>The Global Catalogue of Microorganisms (GCM) 10K type strain sequencing project: providing services to taxonomists for standard genome sequencing and annotation.</title>
        <authorList>
            <consortium name="The Broad Institute Genomics Platform"/>
            <consortium name="The Broad Institute Genome Sequencing Center for Infectious Disease"/>
            <person name="Wu L."/>
            <person name="Ma J."/>
        </authorList>
    </citation>
    <scope>NUCLEOTIDE SEQUENCE [LARGE SCALE GENOMIC DNA]</scope>
    <source>
        <strain evidence="8">CGMCC 1.15480</strain>
    </source>
</reference>
<comment type="caution">
    <text evidence="7">The sequence shown here is derived from an EMBL/GenBank/DDBJ whole genome shotgun (WGS) entry which is preliminary data.</text>
</comment>
<dbReference type="Proteomes" id="UP000597761">
    <property type="component" value="Unassembled WGS sequence"/>
</dbReference>
<evidence type="ECO:0000256" key="6">
    <source>
        <dbReference type="SAM" id="Phobius"/>
    </source>
</evidence>
<keyword evidence="3 6" id="KW-1133">Transmembrane helix</keyword>
<feature type="transmembrane region" description="Helical" evidence="6">
    <location>
        <begin position="161"/>
        <end position="190"/>
    </location>
</feature>
<evidence type="ECO:0000313" key="8">
    <source>
        <dbReference type="Proteomes" id="UP000597761"/>
    </source>
</evidence>
<organism evidence="7 8">
    <name type="scientific">Tersicoccus solisilvae</name>
    <dbReference type="NCBI Taxonomy" id="1882339"/>
    <lineage>
        <taxon>Bacteria</taxon>
        <taxon>Bacillati</taxon>
        <taxon>Actinomycetota</taxon>
        <taxon>Actinomycetes</taxon>
        <taxon>Micrococcales</taxon>
        <taxon>Micrococcaceae</taxon>
        <taxon>Tersicoccus</taxon>
    </lineage>
</organism>
<evidence type="ECO:0000256" key="1">
    <source>
        <dbReference type="ARBA" id="ARBA00004141"/>
    </source>
</evidence>
<accession>A0ABQ1NXP6</accession>
<name>A0ABQ1NXP6_9MICC</name>
<evidence type="ECO:0000313" key="7">
    <source>
        <dbReference type="EMBL" id="GGC85054.1"/>
    </source>
</evidence>
<dbReference type="EMBL" id="BMJI01000003">
    <property type="protein sequence ID" value="GGC85054.1"/>
    <property type="molecule type" value="Genomic_DNA"/>
</dbReference>
<feature type="compositionally biased region" description="Gly residues" evidence="5">
    <location>
        <begin position="35"/>
        <end position="57"/>
    </location>
</feature>
<feature type="region of interest" description="Disordered" evidence="5">
    <location>
        <begin position="1"/>
        <end position="97"/>
    </location>
</feature>
<protein>
    <recommendedName>
        <fullName evidence="9">DUF4870 domain-containing protein</fullName>
    </recommendedName>
</protein>
<evidence type="ECO:0000256" key="2">
    <source>
        <dbReference type="ARBA" id="ARBA00022692"/>
    </source>
</evidence>